<sequence>MLSRLRRGEPLTSVYRDPFVGARISRLTCKHPLHSCAEASSITVREHFSPQTPHRRDLVQKDRSASATVIRYLYPQSWSYTSPFSKAENHAITICGVVMRERIRETEAARGISTRLSQQMKGRAFQLASETPLCERSGCSQSHSLPRRHRMPQAVEFPRRPDMPRDQTIEVEEYPL</sequence>
<keyword evidence="2" id="KW-1185">Reference proteome</keyword>
<protein>
    <submittedName>
        <fullName evidence="1">Uncharacterized protein</fullName>
    </submittedName>
</protein>
<dbReference type="EMBL" id="ML977312">
    <property type="protein sequence ID" value="KAF2121387.1"/>
    <property type="molecule type" value="Genomic_DNA"/>
</dbReference>
<evidence type="ECO:0000313" key="2">
    <source>
        <dbReference type="Proteomes" id="UP000799770"/>
    </source>
</evidence>
<organism evidence="1 2">
    <name type="scientific">Lophiotrema nucula</name>
    <dbReference type="NCBI Taxonomy" id="690887"/>
    <lineage>
        <taxon>Eukaryota</taxon>
        <taxon>Fungi</taxon>
        <taxon>Dikarya</taxon>
        <taxon>Ascomycota</taxon>
        <taxon>Pezizomycotina</taxon>
        <taxon>Dothideomycetes</taxon>
        <taxon>Pleosporomycetidae</taxon>
        <taxon>Pleosporales</taxon>
        <taxon>Lophiotremataceae</taxon>
        <taxon>Lophiotrema</taxon>
    </lineage>
</organism>
<name>A0A6A5ZRA1_9PLEO</name>
<proteinExistence type="predicted"/>
<gene>
    <name evidence="1" type="ORF">BDV96DRAFT_564167</name>
</gene>
<accession>A0A6A5ZRA1</accession>
<reference evidence="1" key="1">
    <citation type="journal article" date="2020" name="Stud. Mycol.">
        <title>101 Dothideomycetes genomes: a test case for predicting lifestyles and emergence of pathogens.</title>
        <authorList>
            <person name="Haridas S."/>
            <person name="Albert R."/>
            <person name="Binder M."/>
            <person name="Bloem J."/>
            <person name="Labutti K."/>
            <person name="Salamov A."/>
            <person name="Andreopoulos B."/>
            <person name="Baker S."/>
            <person name="Barry K."/>
            <person name="Bills G."/>
            <person name="Bluhm B."/>
            <person name="Cannon C."/>
            <person name="Castanera R."/>
            <person name="Culley D."/>
            <person name="Daum C."/>
            <person name="Ezra D."/>
            <person name="Gonzalez J."/>
            <person name="Henrissat B."/>
            <person name="Kuo A."/>
            <person name="Liang C."/>
            <person name="Lipzen A."/>
            <person name="Lutzoni F."/>
            <person name="Magnuson J."/>
            <person name="Mondo S."/>
            <person name="Nolan M."/>
            <person name="Ohm R."/>
            <person name="Pangilinan J."/>
            <person name="Park H.-J."/>
            <person name="Ramirez L."/>
            <person name="Alfaro M."/>
            <person name="Sun H."/>
            <person name="Tritt A."/>
            <person name="Yoshinaga Y."/>
            <person name="Zwiers L.-H."/>
            <person name="Turgeon B."/>
            <person name="Goodwin S."/>
            <person name="Spatafora J."/>
            <person name="Crous P."/>
            <person name="Grigoriev I."/>
        </authorList>
    </citation>
    <scope>NUCLEOTIDE SEQUENCE</scope>
    <source>
        <strain evidence="1">CBS 627.86</strain>
    </source>
</reference>
<evidence type="ECO:0000313" key="1">
    <source>
        <dbReference type="EMBL" id="KAF2121387.1"/>
    </source>
</evidence>
<dbReference type="Proteomes" id="UP000799770">
    <property type="component" value="Unassembled WGS sequence"/>
</dbReference>
<dbReference type="AlphaFoldDB" id="A0A6A5ZRA1"/>